<dbReference type="GO" id="GO:0008270">
    <property type="term" value="F:zinc ion binding"/>
    <property type="evidence" value="ECO:0007669"/>
    <property type="project" value="UniProtKB-UniRule"/>
</dbReference>
<dbReference type="CDD" id="cd00672">
    <property type="entry name" value="CysRS_core"/>
    <property type="match status" value="1"/>
</dbReference>
<feature type="short sequence motif" description="'KMSKS' region" evidence="13">
    <location>
        <begin position="271"/>
        <end position="275"/>
    </location>
</feature>
<evidence type="ECO:0000256" key="2">
    <source>
        <dbReference type="ARBA" id="ARBA00005594"/>
    </source>
</evidence>
<dbReference type="PANTHER" id="PTHR10890">
    <property type="entry name" value="CYSTEINYL-TRNA SYNTHETASE"/>
    <property type="match status" value="1"/>
</dbReference>
<evidence type="ECO:0000256" key="11">
    <source>
        <dbReference type="ARBA" id="ARBA00023146"/>
    </source>
</evidence>
<dbReference type="RefSeq" id="WP_182483456.1">
    <property type="nucleotide sequence ID" value="NZ_JACGWU010000001.1"/>
</dbReference>
<dbReference type="SUPFAM" id="SSF52374">
    <property type="entry name" value="Nucleotidylyl transferase"/>
    <property type="match status" value="1"/>
</dbReference>
<keyword evidence="4 13" id="KW-0963">Cytoplasm</keyword>
<evidence type="ECO:0000256" key="7">
    <source>
        <dbReference type="ARBA" id="ARBA00022741"/>
    </source>
</evidence>
<dbReference type="HAMAP" id="MF_00041">
    <property type="entry name" value="Cys_tRNA_synth"/>
    <property type="match status" value="1"/>
</dbReference>
<dbReference type="Pfam" id="PF01406">
    <property type="entry name" value="tRNA-synt_1e"/>
    <property type="match status" value="1"/>
</dbReference>
<evidence type="ECO:0000256" key="10">
    <source>
        <dbReference type="ARBA" id="ARBA00022917"/>
    </source>
</evidence>
<feature type="short sequence motif" description="'HIGH' region" evidence="13">
    <location>
        <begin position="31"/>
        <end position="41"/>
    </location>
</feature>
<dbReference type="Gene3D" id="1.20.120.1910">
    <property type="entry name" value="Cysteine-tRNA ligase, C-terminal anti-codon recognition domain"/>
    <property type="match status" value="1"/>
</dbReference>
<comment type="subunit">
    <text evidence="3 13">Monomer.</text>
</comment>
<keyword evidence="6 13" id="KW-0479">Metal-binding</keyword>
<sequence length="470" mass="51244">MSIRLFDSKEGALRAFVPLEPNRVSVYVCGPTVQSSPHVGHLRSALVYDLLRRWLTHEGYDVTLVRNVTDIDDKVLDNAAAAGIEKWWALAYRMELEFSQAYAALGILPPTYEPRATASIPEMIALIERLIDRGHAYVAADDSGDVYFDTRRWPSYGSLTHQNPDDMDAAADADLRGKNDARDFALWKGHKVGEPDSANWTTPWGGGRPGWHIECSAMATKYLGSSFDIHGGGLDLRFPHHENELAQSEAAGDGFAQYWLHNGLVSIGGQKMSKSLGNSVFAADLLAASDAIVLRYLLGSAHYRSTLELHETAIAEAQAAFDRITGFLARVNRSAAADVVAGQVPEAFREAMNDDLNIPQGIAVIFDEVRSGNTMLDDGMIAKAVSIAERIVAMLDVLGLNPGAPEWNNTGTQPSAVALELLLEQLLLNRQEARDTRDFAAADKIRDNLAAAGITIEDTPTGAHWSLHGR</sequence>
<feature type="domain" description="Cysteinyl-tRNA synthetase class Ia DALR" evidence="14">
    <location>
        <begin position="347"/>
        <end position="406"/>
    </location>
</feature>
<dbReference type="EMBL" id="JACGWU010000001">
    <property type="protein sequence ID" value="MBA8827979.1"/>
    <property type="molecule type" value="Genomic_DNA"/>
</dbReference>
<comment type="cofactor">
    <cofactor evidence="13">
        <name>Zn(2+)</name>
        <dbReference type="ChEBI" id="CHEBI:29105"/>
    </cofactor>
    <text evidence="13">Binds 1 zinc ion per subunit.</text>
</comment>
<feature type="binding site" evidence="13">
    <location>
        <position position="29"/>
    </location>
    <ligand>
        <name>Zn(2+)</name>
        <dbReference type="ChEBI" id="CHEBI:29105"/>
    </ligand>
</feature>
<name>A0A7W3JRM9_9MICO</name>
<dbReference type="PRINTS" id="PR00983">
    <property type="entry name" value="TRNASYNTHCYS"/>
</dbReference>
<evidence type="ECO:0000256" key="4">
    <source>
        <dbReference type="ARBA" id="ARBA00022490"/>
    </source>
</evidence>
<evidence type="ECO:0000313" key="16">
    <source>
        <dbReference type="Proteomes" id="UP000524237"/>
    </source>
</evidence>
<keyword evidence="5 13" id="KW-0436">Ligase</keyword>
<dbReference type="Proteomes" id="UP000524237">
    <property type="component" value="Unassembled WGS sequence"/>
</dbReference>
<evidence type="ECO:0000256" key="13">
    <source>
        <dbReference type="HAMAP-Rule" id="MF_00041"/>
    </source>
</evidence>
<dbReference type="SMART" id="SM00840">
    <property type="entry name" value="DALR_2"/>
    <property type="match status" value="1"/>
</dbReference>
<evidence type="ECO:0000256" key="5">
    <source>
        <dbReference type="ARBA" id="ARBA00022598"/>
    </source>
</evidence>
<dbReference type="InterPro" id="IPR056411">
    <property type="entry name" value="CysS_C"/>
</dbReference>
<feature type="binding site" evidence="13">
    <location>
        <position position="244"/>
    </location>
    <ligand>
        <name>Zn(2+)</name>
        <dbReference type="ChEBI" id="CHEBI:29105"/>
    </ligand>
</feature>
<comment type="similarity">
    <text evidence="2 13">Belongs to the class-I aminoacyl-tRNA synthetase family.</text>
</comment>
<protein>
    <recommendedName>
        <fullName evidence="13">Cysteine--tRNA ligase</fullName>
        <ecNumber evidence="13">6.1.1.16</ecNumber>
    </recommendedName>
    <alternativeName>
        <fullName evidence="13">Cysteinyl-tRNA synthetase</fullName>
        <shortName evidence="13">CysRS</shortName>
    </alternativeName>
</protein>
<dbReference type="InterPro" id="IPR024909">
    <property type="entry name" value="Cys-tRNA/MSH_ligase"/>
</dbReference>
<dbReference type="EC" id="6.1.1.16" evidence="13"/>
<dbReference type="PANTHER" id="PTHR10890:SF30">
    <property type="entry name" value="CYSTEINE--TRNA LIGASE"/>
    <property type="match status" value="1"/>
</dbReference>
<dbReference type="Gene3D" id="3.40.50.620">
    <property type="entry name" value="HUPs"/>
    <property type="match status" value="1"/>
</dbReference>
<dbReference type="GO" id="GO:0004817">
    <property type="term" value="F:cysteine-tRNA ligase activity"/>
    <property type="evidence" value="ECO:0007669"/>
    <property type="project" value="UniProtKB-UniRule"/>
</dbReference>
<feature type="binding site" evidence="13">
    <location>
        <position position="215"/>
    </location>
    <ligand>
        <name>Zn(2+)</name>
        <dbReference type="ChEBI" id="CHEBI:29105"/>
    </ligand>
</feature>
<comment type="caution">
    <text evidence="15">The sequence shown here is derived from an EMBL/GenBank/DDBJ whole genome shotgun (WGS) entry which is preliminary data.</text>
</comment>
<feature type="binding site" evidence="13">
    <location>
        <position position="240"/>
    </location>
    <ligand>
        <name>Zn(2+)</name>
        <dbReference type="ChEBI" id="CHEBI:29105"/>
    </ligand>
</feature>
<evidence type="ECO:0000256" key="9">
    <source>
        <dbReference type="ARBA" id="ARBA00022840"/>
    </source>
</evidence>
<evidence type="ECO:0000256" key="12">
    <source>
        <dbReference type="ARBA" id="ARBA00047398"/>
    </source>
</evidence>
<dbReference type="InterPro" id="IPR015273">
    <property type="entry name" value="Cys-tRNA-synt_Ia_DALR"/>
</dbReference>
<dbReference type="SUPFAM" id="SSF47323">
    <property type="entry name" value="Anticodon-binding domain of a subclass of class I aminoacyl-tRNA synthetases"/>
    <property type="match status" value="1"/>
</dbReference>
<dbReference type="InterPro" id="IPR032678">
    <property type="entry name" value="tRNA-synt_1_cat_dom"/>
</dbReference>
<feature type="binding site" evidence="13">
    <location>
        <position position="274"/>
    </location>
    <ligand>
        <name>ATP</name>
        <dbReference type="ChEBI" id="CHEBI:30616"/>
    </ligand>
</feature>
<dbReference type="GO" id="GO:0005829">
    <property type="term" value="C:cytosol"/>
    <property type="evidence" value="ECO:0007669"/>
    <property type="project" value="TreeGrafter"/>
</dbReference>
<keyword evidence="11 13" id="KW-0030">Aminoacyl-tRNA synthetase</keyword>
<evidence type="ECO:0000313" key="15">
    <source>
        <dbReference type="EMBL" id="MBA8827979.1"/>
    </source>
</evidence>
<keyword evidence="7 13" id="KW-0547">Nucleotide-binding</keyword>
<evidence type="ECO:0000256" key="8">
    <source>
        <dbReference type="ARBA" id="ARBA00022833"/>
    </source>
</evidence>
<dbReference type="FunFam" id="3.40.50.620:FF:000068">
    <property type="entry name" value="Cysteine--tRNA ligase"/>
    <property type="match status" value="1"/>
</dbReference>
<comment type="catalytic activity">
    <reaction evidence="12 13">
        <text>tRNA(Cys) + L-cysteine + ATP = L-cysteinyl-tRNA(Cys) + AMP + diphosphate</text>
        <dbReference type="Rhea" id="RHEA:17773"/>
        <dbReference type="Rhea" id="RHEA-COMP:9661"/>
        <dbReference type="Rhea" id="RHEA-COMP:9679"/>
        <dbReference type="ChEBI" id="CHEBI:30616"/>
        <dbReference type="ChEBI" id="CHEBI:33019"/>
        <dbReference type="ChEBI" id="CHEBI:35235"/>
        <dbReference type="ChEBI" id="CHEBI:78442"/>
        <dbReference type="ChEBI" id="CHEBI:78517"/>
        <dbReference type="ChEBI" id="CHEBI:456215"/>
        <dbReference type="EC" id="6.1.1.16"/>
    </reaction>
</comment>
<dbReference type="InterPro" id="IPR015803">
    <property type="entry name" value="Cys-tRNA-ligase"/>
</dbReference>
<gene>
    <name evidence="13" type="primary">cysS</name>
    <name evidence="15" type="ORF">FB555_000050</name>
</gene>
<evidence type="ECO:0000259" key="14">
    <source>
        <dbReference type="SMART" id="SM00840"/>
    </source>
</evidence>
<dbReference type="GO" id="GO:0005524">
    <property type="term" value="F:ATP binding"/>
    <property type="evidence" value="ECO:0007669"/>
    <property type="project" value="UniProtKB-UniRule"/>
</dbReference>
<evidence type="ECO:0000256" key="6">
    <source>
        <dbReference type="ARBA" id="ARBA00022723"/>
    </source>
</evidence>
<accession>A0A7W3JRM9</accession>
<organism evidence="15 16">
    <name type="scientific">Alpinimonas psychrophila</name>
    <dbReference type="NCBI Taxonomy" id="748908"/>
    <lineage>
        <taxon>Bacteria</taxon>
        <taxon>Bacillati</taxon>
        <taxon>Actinomycetota</taxon>
        <taxon>Actinomycetes</taxon>
        <taxon>Micrococcales</taxon>
        <taxon>Microbacteriaceae</taxon>
        <taxon>Alpinimonas</taxon>
    </lineage>
</organism>
<evidence type="ECO:0000256" key="1">
    <source>
        <dbReference type="ARBA" id="ARBA00004496"/>
    </source>
</evidence>
<proteinExistence type="inferred from homology"/>
<keyword evidence="9 13" id="KW-0067">ATP-binding</keyword>
<reference evidence="15 16" key="1">
    <citation type="submission" date="2020-07" db="EMBL/GenBank/DDBJ databases">
        <title>Sequencing the genomes of 1000 actinobacteria strains.</title>
        <authorList>
            <person name="Klenk H.-P."/>
        </authorList>
    </citation>
    <scope>NUCLEOTIDE SEQUENCE [LARGE SCALE GENOMIC DNA]</scope>
    <source>
        <strain evidence="15 16">DSM 23737</strain>
    </source>
</reference>
<dbReference type="Pfam" id="PF23493">
    <property type="entry name" value="CysS_C"/>
    <property type="match status" value="1"/>
</dbReference>
<keyword evidence="16" id="KW-1185">Reference proteome</keyword>
<evidence type="ECO:0000256" key="3">
    <source>
        <dbReference type="ARBA" id="ARBA00011245"/>
    </source>
</evidence>
<dbReference type="InterPro" id="IPR014729">
    <property type="entry name" value="Rossmann-like_a/b/a_fold"/>
</dbReference>
<dbReference type="Pfam" id="PF09190">
    <property type="entry name" value="DALR_2"/>
    <property type="match status" value="1"/>
</dbReference>
<keyword evidence="8 13" id="KW-0862">Zinc</keyword>
<dbReference type="InterPro" id="IPR009080">
    <property type="entry name" value="tRNAsynth_Ia_anticodon-bd"/>
</dbReference>
<dbReference type="NCBIfam" id="TIGR00435">
    <property type="entry name" value="cysS"/>
    <property type="match status" value="1"/>
</dbReference>
<dbReference type="GO" id="GO:0006423">
    <property type="term" value="P:cysteinyl-tRNA aminoacylation"/>
    <property type="evidence" value="ECO:0007669"/>
    <property type="project" value="UniProtKB-UniRule"/>
</dbReference>
<dbReference type="AlphaFoldDB" id="A0A7W3JRM9"/>
<keyword evidence="10 13" id="KW-0648">Protein biosynthesis</keyword>
<comment type="subcellular location">
    <subcellularLocation>
        <location evidence="1 13">Cytoplasm</location>
    </subcellularLocation>
</comment>